<dbReference type="GO" id="GO:0007165">
    <property type="term" value="P:signal transduction"/>
    <property type="evidence" value="ECO:0007669"/>
    <property type="project" value="InterPro"/>
</dbReference>
<dbReference type="GO" id="GO:0016301">
    <property type="term" value="F:kinase activity"/>
    <property type="evidence" value="ECO:0007669"/>
    <property type="project" value="UniProtKB-KW"/>
</dbReference>
<name>A0A0K8TN66_TABBR</name>
<feature type="compositionally biased region" description="Polar residues" evidence="1">
    <location>
        <begin position="14"/>
        <end position="23"/>
    </location>
</feature>
<dbReference type="CDD" id="cd01670">
    <property type="entry name" value="Death"/>
    <property type="match status" value="1"/>
</dbReference>
<dbReference type="Pfam" id="PF00531">
    <property type="entry name" value="Death"/>
    <property type="match status" value="1"/>
</dbReference>
<dbReference type="SUPFAM" id="SSF47986">
    <property type="entry name" value="DEATH domain"/>
    <property type="match status" value="1"/>
</dbReference>
<keyword evidence="3" id="KW-0808">Transferase</keyword>
<feature type="region of interest" description="Disordered" evidence="1">
    <location>
        <begin position="1"/>
        <end position="23"/>
    </location>
</feature>
<protein>
    <submittedName>
        <fullName evidence="3">Putative receptor-interacting serine/threonine-protein kinase 1</fullName>
    </submittedName>
</protein>
<accession>A0A0K8TN66</accession>
<dbReference type="InterPro" id="IPR000488">
    <property type="entry name" value="Death_dom"/>
</dbReference>
<evidence type="ECO:0000259" key="2">
    <source>
        <dbReference type="PROSITE" id="PS50017"/>
    </source>
</evidence>
<dbReference type="InterPro" id="IPR011029">
    <property type="entry name" value="DEATH-like_dom_sf"/>
</dbReference>
<keyword evidence="3" id="KW-0418">Kinase</keyword>
<keyword evidence="3" id="KW-0675">Receptor</keyword>
<dbReference type="AlphaFoldDB" id="A0A0K8TN66"/>
<dbReference type="EMBL" id="GDAI01001786">
    <property type="protein sequence ID" value="JAI15817.1"/>
    <property type="molecule type" value="mRNA"/>
</dbReference>
<organism evidence="3">
    <name type="scientific">Tabanus bromius</name>
    <name type="common">Band-eyed brown horse fly</name>
    <dbReference type="NCBI Taxonomy" id="304241"/>
    <lineage>
        <taxon>Eukaryota</taxon>
        <taxon>Metazoa</taxon>
        <taxon>Ecdysozoa</taxon>
        <taxon>Arthropoda</taxon>
        <taxon>Hexapoda</taxon>
        <taxon>Insecta</taxon>
        <taxon>Pterygota</taxon>
        <taxon>Neoptera</taxon>
        <taxon>Endopterygota</taxon>
        <taxon>Diptera</taxon>
        <taxon>Brachycera</taxon>
        <taxon>Tabanomorpha</taxon>
        <taxon>Tabanoidea</taxon>
        <taxon>Tabanidae</taxon>
        <taxon>Tabanus</taxon>
    </lineage>
</organism>
<feature type="domain" description="Death" evidence="2">
    <location>
        <begin position="119"/>
        <end position="203"/>
    </location>
</feature>
<sequence length="215" mass="24322">KLETDAVRVEDNPSNHNNQIATNNSSVASVPNELAVAEISTELMPSRSSELSPHLAPQNLMLNQTSANVIYQISNANGVHIGPAFTIGENAKTAKNEAKGQIRKTQTIHEMLKSNEEITNEILDLIAEHLGEDWQRFMRLLGFSNGQIHNFIADFHTVSYREVKYQLLLEWSQNDDAPTLGKITRLLWDNKYREVVNILKQEYKLKKTKSNAEPE</sequence>
<feature type="compositionally biased region" description="Basic and acidic residues" evidence="1">
    <location>
        <begin position="1"/>
        <end position="13"/>
    </location>
</feature>
<feature type="non-terminal residue" evidence="3">
    <location>
        <position position="1"/>
    </location>
</feature>
<evidence type="ECO:0000256" key="1">
    <source>
        <dbReference type="SAM" id="MobiDB-lite"/>
    </source>
</evidence>
<dbReference type="Gene3D" id="1.10.533.10">
    <property type="entry name" value="Death Domain, Fas"/>
    <property type="match status" value="1"/>
</dbReference>
<proteinExistence type="evidence at transcript level"/>
<reference evidence="3" key="1">
    <citation type="journal article" date="2015" name="Insect Biochem. Mol. Biol.">
        <title>An insight into the sialome of the horse fly, Tabanus bromius.</title>
        <authorList>
            <person name="Ribeiro J.M."/>
            <person name="Kazimirova M."/>
            <person name="Takac P."/>
            <person name="Andersen J.F."/>
            <person name="Francischetti I.M."/>
        </authorList>
    </citation>
    <scope>NUCLEOTIDE SEQUENCE</scope>
</reference>
<evidence type="ECO:0000313" key="3">
    <source>
        <dbReference type="EMBL" id="JAI15817.1"/>
    </source>
</evidence>
<dbReference type="PROSITE" id="PS50017">
    <property type="entry name" value="DEATH_DOMAIN"/>
    <property type="match status" value="1"/>
</dbReference>